<feature type="transmembrane region" description="Helical" evidence="8">
    <location>
        <begin position="512"/>
        <end position="533"/>
    </location>
</feature>
<comment type="similarity">
    <text evidence="2 8">Belongs to the lactate permease family.</text>
</comment>
<proteinExistence type="inferred from homology"/>
<dbReference type="STRING" id="696281.Desru_1568"/>
<evidence type="ECO:0000256" key="2">
    <source>
        <dbReference type="ARBA" id="ARBA00010100"/>
    </source>
</evidence>
<comment type="subcellular location">
    <subcellularLocation>
        <location evidence="1 8">Cell membrane</location>
        <topology evidence="1 8">Multi-pass membrane protein</topology>
    </subcellularLocation>
</comment>
<dbReference type="InterPro" id="IPR003804">
    <property type="entry name" value="Lactate_perm"/>
</dbReference>
<dbReference type="Proteomes" id="UP000009234">
    <property type="component" value="Chromosome"/>
</dbReference>
<name>F6DRS2_DESRL</name>
<dbReference type="eggNOG" id="COG1620">
    <property type="taxonomic scope" value="Bacteria"/>
</dbReference>
<accession>F6DRS2</accession>
<dbReference type="OrthoDB" id="9761056at2"/>
<feature type="transmembrane region" description="Helical" evidence="8">
    <location>
        <begin position="251"/>
        <end position="269"/>
    </location>
</feature>
<keyword evidence="5 8" id="KW-0812">Transmembrane</keyword>
<evidence type="ECO:0000256" key="8">
    <source>
        <dbReference type="RuleBase" id="RU365092"/>
    </source>
</evidence>
<reference evidence="10" key="1">
    <citation type="submission" date="2011-05" db="EMBL/GenBank/DDBJ databases">
        <title>Complete sequence of Desulfotomaculum ruminis DSM 2154.</title>
        <authorList>
            <person name="Lucas S."/>
            <person name="Copeland A."/>
            <person name="Lapidus A."/>
            <person name="Cheng J.-F."/>
            <person name="Goodwin L."/>
            <person name="Pitluck S."/>
            <person name="Lu M."/>
            <person name="Detter J.C."/>
            <person name="Han C."/>
            <person name="Tapia R."/>
            <person name="Land M."/>
            <person name="Hauser L."/>
            <person name="Kyrpides N."/>
            <person name="Ivanova N."/>
            <person name="Mikhailova N."/>
            <person name="Pagani I."/>
            <person name="Stams A.J.M."/>
            <person name="Plugge C.M."/>
            <person name="Muyzer G."/>
            <person name="Kuever J."/>
            <person name="Parshina S.N."/>
            <person name="Ivanova A.E."/>
            <person name="Nazina T.N."/>
            <person name="Brambilla E."/>
            <person name="Spring S."/>
            <person name="Klenk H.-P."/>
            <person name="Woyke T."/>
        </authorList>
    </citation>
    <scope>NUCLEOTIDE SEQUENCE [LARGE SCALE GENOMIC DNA]</scope>
    <source>
        <strain evidence="10">ATCC 23193 / DSM 2154 / NCIB 8452 / DL</strain>
    </source>
</reference>
<dbReference type="PANTHER" id="PTHR30003:SF0">
    <property type="entry name" value="GLYCOLATE PERMEASE GLCA-RELATED"/>
    <property type="match status" value="1"/>
</dbReference>
<keyword evidence="7 8" id="KW-0472">Membrane</keyword>
<evidence type="ECO:0000256" key="6">
    <source>
        <dbReference type="ARBA" id="ARBA00022989"/>
    </source>
</evidence>
<protein>
    <recommendedName>
        <fullName evidence="8">L-lactate permease</fullName>
    </recommendedName>
</protein>
<evidence type="ECO:0000256" key="4">
    <source>
        <dbReference type="ARBA" id="ARBA00022475"/>
    </source>
</evidence>
<dbReference type="NCBIfam" id="TIGR00795">
    <property type="entry name" value="lctP"/>
    <property type="match status" value="1"/>
</dbReference>
<feature type="transmembrane region" description="Helical" evidence="8">
    <location>
        <begin position="115"/>
        <end position="134"/>
    </location>
</feature>
<comment type="function">
    <text evidence="8">Uptake of L-lactate across the membrane. Can also transport D-lactate and glycolate.</text>
</comment>
<keyword evidence="10" id="KW-1185">Reference proteome</keyword>
<dbReference type="GO" id="GO:0015129">
    <property type="term" value="F:lactate transmembrane transporter activity"/>
    <property type="evidence" value="ECO:0007669"/>
    <property type="project" value="UniProtKB-UniRule"/>
</dbReference>
<organism evidence="9 10">
    <name type="scientific">Desulforamulus ruminis (strain ATCC 23193 / DSM 2154 / NCIMB 8452 / DL)</name>
    <name type="common">Desulfotomaculum ruminis</name>
    <dbReference type="NCBI Taxonomy" id="696281"/>
    <lineage>
        <taxon>Bacteria</taxon>
        <taxon>Bacillati</taxon>
        <taxon>Bacillota</taxon>
        <taxon>Clostridia</taxon>
        <taxon>Eubacteriales</taxon>
        <taxon>Peptococcaceae</taxon>
        <taxon>Desulforamulus</taxon>
    </lineage>
</organism>
<keyword evidence="6 8" id="KW-1133">Transmembrane helix</keyword>
<gene>
    <name evidence="9" type="ordered locus">Desru_1568</name>
</gene>
<dbReference type="HOGENOM" id="CLU_021628_0_0_9"/>
<keyword evidence="4 8" id="KW-1003">Cell membrane</keyword>
<dbReference type="KEGG" id="dru:Desru_1568"/>
<keyword evidence="3 8" id="KW-0813">Transport</keyword>
<dbReference type="Pfam" id="PF02652">
    <property type="entry name" value="Lactate_perm"/>
    <property type="match status" value="1"/>
</dbReference>
<evidence type="ECO:0000256" key="3">
    <source>
        <dbReference type="ARBA" id="ARBA00022448"/>
    </source>
</evidence>
<dbReference type="RefSeq" id="WP_013841601.1">
    <property type="nucleotide sequence ID" value="NC_015589.1"/>
</dbReference>
<feature type="transmembrane region" description="Helical" evidence="8">
    <location>
        <begin position="417"/>
        <end position="439"/>
    </location>
</feature>
<evidence type="ECO:0000256" key="1">
    <source>
        <dbReference type="ARBA" id="ARBA00004651"/>
    </source>
</evidence>
<feature type="transmembrane region" description="Helical" evidence="8">
    <location>
        <begin position="198"/>
        <end position="216"/>
    </location>
</feature>
<feature type="transmembrane region" description="Helical" evidence="8">
    <location>
        <begin position="349"/>
        <end position="372"/>
    </location>
</feature>
<dbReference type="AlphaFoldDB" id="F6DRS2"/>
<feature type="transmembrane region" description="Helical" evidence="8">
    <location>
        <begin position="289"/>
        <end position="311"/>
    </location>
</feature>
<feature type="transmembrane region" description="Helical" evidence="8">
    <location>
        <begin position="384"/>
        <end position="405"/>
    </location>
</feature>
<feature type="transmembrane region" description="Helical" evidence="8">
    <location>
        <begin position="72"/>
        <end position="94"/>
    </location>
</feature>
<dbReference type="GO" id="GO:0015295">
    <property type="term" value="F:solute:proton symporter activity"/>
    <property type="evidence" value="ECO:0007669"/>
    <property type="project" value="TreeGrafter"/>
</dbReference>
<dbReference type="EMBL" id="CP002780">
    <property type="protein sequence ID" value="AEG59833.1"/>
    <property type="molecule type" value="Genomic_DNA"/>
</dbReference>
<dbReference type="PANTHER" id="PTHR30003">
    <property type="entry name" value="L-LACTATE PERMEASE"/>
    <property type="match status" value="1"/>
</dbReference>
<evidence type="ECO:0000313" key="10">
    <source>
        <dbReference type="Proteomes" id="UP000009234"/>
    </source>
</evidence>
<reference evidence="9 10" key="2">
    <citation type="journal article" date="2012" name="Stand. Genomic Sci.">
        <title>Complete genome sequence of the sulfate-reducing firmicute Desulfotomaculum ruminis type strain (DL(T)).</title>
        <authorList>
            <person name="Spring S."/>
            <person name="Visser M."/>
            <person name="Lu M."/>
            <person name="Copeland A."/>
            <person name="Lapidus A."/>
            <person name="Lucas S."/>
            <person name="Cheng J.F."/>
            <person name="Han C."/>
            <person name="Tapia R."/>
            <person name="Goodwin L.A."/>
            <person name="Pitluck S."/>
            <person name="Ivanova N."/>
            <person name="Land M."/>
            <person name="Hauser L."/>
            <person name="Larimer F."/>
            <person name="Rohde M."/>
            <person name="Goker M."/>
            <person name="Detter J.C."/>
            <person name="Kyrpides N.C."/>
            <person name="Woyke T."/>
            <person name="Schaap P.J."/>
            <person name="Plugge C.M."/>
            <person name="Muyzer G."/>
            <person name="Kuever J."/>
            <person name="Pereira I.A."/>
            <person name="Parshina S.N."/>
            <person name="Bernier-Latmani R."/>
            <person name="Stams A.J."/>
            <person name="Klenk H.P."/>
        </authorList>
    </citation>
    <scope>NUCLEOTIDE SEQUENCE [LARGE SCALE GENOMIC DNA]</scope>
    <source>
        <strain evidence="10">ATCC 23193 / DSM 2154 / NCIB 8452 / DL</strain>
    </source>
</reference>
<evidence type="ECO:0000256" key="5">
    <source>
        <dbReference type="ARBA" id="ARBA00022692"/>
    </source>
</evidence>
<dbReference type="GO" id="GO:0005886">
    <property type="term" value="C:plasma membrane"/>
    <property type="evidence" value="ECO:0007669"/>
    <property type="project" value="UniProtKB-SubCell"/>
</dbReference>
<feature type="transmembrane region" description="Helical" evidence="8">
    <location>
        <begin position="562"/>
        <end position="581"/>
    </location>
</feature>
<feature type="transmembrane region" description="Helical" evidence="8">
    <location>
        <begin position="12"/>
        <end position="32"/>
    </location>
</feature>
<feature type="transmembrane region" description="Helical" evidence="8">
    <location>
        <begin position="222"/>
        <end position="239"/>
    </location>
</feature>
<sequence>MTWTQAINPLDNLFLSALVAAIPILFMFYALAIAKMKGYVAGLLTLAIAIGVAVFVYGMPAGLAIWSSVYGAIYGLFPIGWIVLTAVFLYQLTVKSGQFEIIKDSIAAITDDRRLQALLIAFGFGAFLEGAAGFGTPVAITAGMLVGLGFNPLYAAGLCLIANTAPVAFGGIGIPIITAGAVSGIDTMAISQMVGRQLPFLSVFVPFWLVFIMAGWKGAKEVMPAIIVSGVSFAVAQWFSANYLSPMLPDIISALVSIVCLVVFLRIWKPQNIWRFKDEPPATLEVKKHSFGAIAKAWSPFIVLTILIGDWGLKSVKALLDTVTIAIPFNAINNLIIADGSPVAVVYKFNYLSAAGTAILISAVITAFILKIRVGDFFKTFAETVKSLTLPLITIASVLAFAYVANWSGMTPTLGKAFTVTGAIFPLLAPILGWLGVFITGSDTSANALFGKMQAVAAADIGVDPVLTVAANASGGVAAKMISPQSIAVATAACNLVGKESDMFRFTVLHSLFFMSIVCVITYLQAYVFTWMIPVYETAKKAAAQISPEAAKAAEAALKSNGTMIMLATGVVILVIAIYAYKQAGGGKLDKNSAKISVH</sequence>
<evidence type="ECO:0000313" key="9">
    <source>
        <dbReference type="EMBL" id="AEG59833.1"/>
    </source>
</evidence>
<evidence type="ECO:0000256" key="7">
    <source>
        <dbReference type="ARBA" id="ARBA00023136"/>
    </source>
</evidence>
<feature type="transmembrane region" description="Helical" evidence="8">
    <location>
        <begin position="39"/>
        <end position="66"/>
    </location>
</feature>